<protein>
    <submittedName>
        <fullName evidence="1">Uncharacterized protein</fullName>
    </submittedName>
</protein>
<dbReference type="KEGG" id="ccot:CCAX7_006490"/>
<dbReference type="Gene3D" id="2.60.40.1250">
    <property type="entry name" value="Thiol:disulfide interchange protein DsbD, N-terminal domain"/>
    <property type="match status" value="1"/>
</dbReference>
<gene>
    <name evidence="1" type="ORF">CCAX7_006490</name>
</gene>
<dbReference type="EMBL" id="AP025739">
    <property type="protein sequence ID" value="BDI28598.1"/>
    <property type="molecule type" value="Genomic_DNA"/>
</dbReference>
<organism evidence="1 2">
    <name type="scientific">Capsulimonas corticalis</name>
    <dbReference type="NCBI Taxonomy" id="2219043"/>
    <lineage>
        <taxon>Bacteria</taxon>
        <taxon>Bacillati</taxon>
        <taxon>Armatimonadota</taxon>
        <taxon>Armatimonadia</taxon>
        <taxon>Capsulimonadales</taxon>
        <taxon>Capsulimonadaceae</taxon>
        <taxon>Capsulimonas</taxon>
    </lineage>
</organism>
<reference evidence="1 2" key="1">
    <citation type="journal article" date="2019" name="Int. J. Syst. Evol. Microbiol.">
        <title>Capsulimonas corticalis gen. nov., sp. nov., an aerobic capsulated bacterium, of a novel bacterial order, Capsulimonadales ord. nov., of the class Armatimonadia of the phylum Armatimonadetes.</title>
        <authorList>
            <person name="Li J."/>
            <person name="Kudo C."/>
            <person name="Tonouchi A."/>
        </authorList>
    </citation>
    <scope>NUCLEOTIDE SEQUENCE [LARGE SCALE GENOMIC DNA]</scope>
    <source>
        <strain evidence="1 2">AX-7</strain>
    </source>
</reference>
<accession>A0A402D1I8</accession>
<dbReference type="OrthoDB" id="121090at2"/>
<evidence type="ECO:0000313" key="1">
    <source>
        <dbReference type="EMBL" id="BDI28598.1"/>
    </source>
</evidence>
<proteinExistence type="predicted"/>
<dbReference type="InterPro" id="IPR028250">
    <property type="entry name" value="DsbDN"/>
</dbReference>
<evidence type="ECO:0000313" key="2">
    <source>
        <dbReference type="Proteomes" id="UP000287394"/>
    </source>
</evidence>
<keyword evidence="2" id="KW-1185">Reference proteome</keyword>
<name>A0A402D1I8_9BACT</name>
<dbReference type="RefSeq" id="WP_119323362.1">
    <property type="nucleotide sequence ID" value="NZ_AP025739.1"/>
</dbReference>
<dbReference type="Pfam" id="PF11412">
    <property type="entry name" value="DsbD_N"/>
    <property type="match status" value="1"/>
</dbReference>
<dbReference type="AlphaFoldDB" id="A0A402D1I8"/>
<dbReference type="InterPro" id="IPR036929">
    <property type="entry name" value="DsbDN_sf"/>
</dbReference>
<sequence>MIRRSFAAAALIATAAVTMPAQAQMPGANVAKVTAAAKPSAASHGRKGVLAITIAVSPGFHVNANKPNDPDLIPTVFTAQSTPGVTFGAPKYPAAKSITVTYEKKPMLVYQGSAVILVPYTVSKPGKVVLKGSLGFQGCNASSCFPPDSAPVTATVTVK</sequence>
<dbReference type="Proteomes" id="UP000287394">
    <property type="component" value="Chromosome"/>
</dbReference>